<dbReference type="InterPro" id="IPR000109">
    <property type="entry name" value="POT_fam"/>
</dbReference>
<feature type="transmembrane region" description="Helical" evidence="7">
    <location>
        <begin position="163"/>
        <end position="182"/>
    </location>
</feature>
<dbReference type="InterPro" id="IPR050171">
    <property type="entry name" value="MFS_Transporters"/>
</dbReference>
<dbReference type="RefSeq" id="WP_093794305.1">
    <property type="nucleotide sequence ID" value="NZ_CP155571.1"/>
</dbReference>
<feature type="transmembrane region" description="Helical" evidence="7">
    <location>
        <begin position="229"/>
        <end position="249"/>
    </location>
</feature>
<organism evidence="8 9">
    <name type="scientific">Sporomusa acidovorans (strain ATCC 49682 / DSM 3132 / Mol)</name>
    <dbReference type="NCBI Taxonomy" id="1123286"/>
    <lineage>
        <taxon>Bacteria</taxon>
        <taxon>Bacillati</taxon>
        <taxon>Bacillota</taxon>
        <taxon>Negativicutes</taxon>
        <taxon>Selenomonadales</taxon>
        <taxon>Sporomusaceae</taxon>
        <taxon>Sporomusa</taxon>
    </lineage>
</organism>
<dbReference type="EMBL" id="CP155571">
    <property type="protein sequence ID" value="XFO70734.1"/>
    <property type="molecule type" value="Genomic_DNA"/>
</dbReference>
<dbReference type="NCBIfam" id="TIGR00924">
    <property type="entry name" value="yjdL_sub1_fam"/>
    <property type="match status" value="1"/>
</dbReference>
<evidence type="ECO:0000256" key="4">
    <source>
        <dbReference type="ARBA" id="ARBA00022692"/>
    </source>
</evidence>
<evidence type="ECO:0000256" key="2">
    <source>
        <dbReference type="ARBA" id="ARBA00022448"/>
    </source>
</evidence>
<name>A0ABZ3IXD5_SPOA4</name>
<gene>
    <name evidence="8" type="primary">dtpT</name>
    <name evidence="8" type="ORF">SPACI_007340</name>
</gene>
<dbReference type="PANTHER" id="PTHR23517:SF15">
    <property type="entry name" value="PROTON-DEPENDENT OLIGOPEPTIDE FAMILY TRANSPORT PROTEIN"/>
    <property type="match status" value="1"/>
</dbReference>
<dbReference type="Pfam" id="PF00854">
    <property type="entry name" value="PTR2"/>
    <property type="match status" value="1"/>
</dbReference>
<feature type="transmembrane region" description="Helical" evidence="7">
    <location>
        <begin position="291"/>
        <end position="319"/>
    </location>
</feature>
<feature type="transmembrane region" description="Helical" evidence="7">
    <location>
        <begin position="403"/>
        <end position="427"/>
    </location>
</feature>
<dbReference type="Proteomes" id="UP000216052">
    <property type="component" value="Chromosome"/>
</dbReference>
<keyword evidence="2" id="KW-0813">Transport</keyword>
<sequence>MSSRENVVAVDFLQDKRFLGHPKGMGTTSFMALAQAFGNYGMSAILIYYLYATAAKGGLDFSQANAAQFVSIYGSLSFIAGIVGGYVADRLIGIRKALYINFAVKTLGYLMLAYPGGPVLYFASQCCLLVASMCAGTSLYALAGKLYSKSDGRRDSGFSIMYIMNNVGAVAPVITGTIALLLNYHAGFLFAAGVQCLGLIVYMLTANKVFGTAGLEPDDPAPADKRTGFILRIVAVIVLLVAVIGGLFASGILTPTLFCNSVSAISIFIPMCYLYIIITSKKTSREEARRIGPFIGIFICNCFAQMIWWQSTSILAIYAAERVDLNFMGITLTPASFQTIPAVMAVIFGSVCSWLWIKMGNRQPSTPLKFGIGTIFWGLGPLFMVIPFLLYAADVKVSPLWLIIFYALIIWGEALTSPVGMAAASAVAPKAFTAQMMTVWQLSQSTGAGLSSLAVNFYHVGQEAQYFTGIGLATCFVGLLLWIFDKKATAILTGSNAQAS</sequence>
<dbReference type="SUPFAM" id="SSF103473">
    <property type="entry name" value="MFS general substrate transporter"/>
    <property type="match status" value="2"/>
</dbReference>
<feature type="transmembrane region" description="Helical" evidence="7">
    <location>
        <begin position="339"/>
        <end position="357"/>
    </location>
</feature>
<feature type="transmembrane region" description="Helical" evidence="7">
    <location>
        <begin position="369"/>
        <end position="391"/>
    </location>
</feature>
<feature type="transmembrane region" description="Helical" evidence="7">
    <location>
        <begin position="188"/>
        <end position="209"/>
    </location>
</feature>
<comment type="subcellular location">
    <subcellularLocation>
        <location evidence="1">Cell membrane</location>
        <topology evidence="1">Multi-pass membrane protein</topology>
    </subcellularLocation>
</comment>
<evidence type="ECO:0000256" key="3">
    <source>
        <dbReference type="ARBA" id="ARBA00022475"/>
    </source>
</evidence>
<keyword evidence="5 7" id="KW-1133">Transmembrane helix</keyword>
<keyword evidence="9" id="KW-1185">Reference proteome</keyword>
<dbReference type="PANTHER" id="PTHR23517">
    <property type="entry name" value="RESISTANCE PROTEIN MDTM, PUTATIVE-RELATED-RELATED"/>
    <property type="match status" value="1"/>
</dbReference>
<feature type="transmembrane region" description="Helical" evidence="7">
    <location>
        <begin position="120"/>
        <end position="142"/>
    </location>
</feature>
<feature type="transmembrane region" description="Helical" evidence="7">
    <location>
        <begin position="97"/>
        <end position="114"/>
    </location>
</feature>
<keyword evidence="3" id="KW-1003">Cell membrane</keyword>
<accession>A0ABZ3IXD5</accession>
<feature type="transmembrane region" description="Helical" evidence="7">
    <location>
        <begin position="70"/>
        <end position="88"/>
    </location>
</feature>
<reference evidence="8" key="1">
    <citation type="submission" date="2024-05" db="EMBL/GenBank/DDBJ databases">
        <title>Isolation and characterization of Sporomusa carbonis sp. nov., a carboxydotrophic hydrogenogen in the genus of Sporomusa isolated from a charcoal burning pile.</title>
        <authorList>
            <person name="Boeer T."/>
            <person name="Rosenbaum F."/>
            <person name="Eysell L."/>
            <person name="Mueller V."/>
            <person name="Daniel R."/>
            <person name="Poehlein A."/>
        </authorList>
    </citation>
    <scope>NUCLEOTIDE SEQUENCE [LARGE SCALE GENOMIC DNA]</scope>
    <source>
        <strain evidence="8">DSM 3132</strain>
    </source>
</reference>
<evidence type="ECO:0000313" key="9">
    <source>
        <dbReference type="Proteomes" id="UP000216052"/>
    </source>
</evidence>
<keyword evidence="4 7" id="KW-0812">Transmembrane</keyword>
<evidence type="ECO:0000256" key="6">
    <source>
        <dbReference type="ARBA" id="ARBA00023136"/>
    </source>
</evidence>
<dbReference type="InterPro" id="IPR005279">
    <property type="entry name" value="Dipep/tripep_permease"/>
</dbReference>
<feature type="transmembrane region" description="Helical" evidence="7">
    <location>
        <begin position="261"/>
        <end position="279"/>
    </location>
</feature>
<feature type="transmembrane region" description="Helical" evidence="7">
    <location>
        <begin position="464"/>
        <end position="484"/>
    </location>
</feature>
<keyword evidence="6 7" id="KW-0472">Membrane</keyword>
<proteinExistence type="predicted"/>
<dbReference type="InterPro" id="IPR036259">
    <property type="entry name" value="MFS_trans_sf"/>
</dbReference>
<protein>
    <submittedName>
        <fullName evidence="8">Di-/tripeptide transporter</fullName>
    </submittedName>
</protein>
<evidence type="ECO:0000256" key="1">
    <source>
        <dbReference type="ARBA" id="ARBA00004651"/>
    </source>
</evidence>
<feature type="transmembrane region" description="Helical" evidence="7">
    <location>
        <begin position="30"/>
        <end position="50"/>
    </location>
</feature>
<evidence type="ECO:0000313" key="8">
    <source>
        <dbReference type="EMBL" id="XFO70734.1"/>
    </source>
</evidence>
<dbReference type="Gene3D" id="1.20.1250.20">
    <property type="entry name" value="MFS general substrate transporter like domains"/>
    <property type="match status" value="1"/>
</dbReference>
<evidence type="ECO:0000256" key="7">
    <source>
        <dbReference type="SAM" id="Phobius"/>
    </source>
</evidence>
<evidence type="ECO:0000256" key="5">
    <source>
        <dbReference type="ARBA" id="ARBA00022989"/>
    </source>
</evidence>